<evidence type="ECO:0000256" key="11">
    <source>
        <dbReference type="SAM" id="MobiDB-lite"/>
    </source>
</evidence>
<dbReference type="SUPFAM" id="SSF55681">
    <property type="entry name" value="Class II aaRS and biotin synthetases"/>
    <property type="match status" value="1"/>
</dbReference>
<dbReference type="FunFam" id="3.30.930.10:FF:000013">
    <property type="entry name" value="Aspartate--tRNA ligase, cytoplasmic"/>
    <property type="match status" value="1"/>
</dbReference>
<dbReference type="GO" id="GO:0005524">
    <property type="term" value="F:ATP binding"/>
    <property type="evidence" value="ECO:0007669"/>
    <property type="project" value="UniProtKB-KW"/>
</dbReference>
<feature type="compositionally biased region" description="Basic and acidic residues" evidence="11">
    <location>
        <begin position="8"/>
        <end position="22"/>
    </location>
</feature>
<keyword evidence="7" id="KW-0067">ATP-binding</keyword>
<evidence type="ECO:0000313" key="14">
    <source>
        <dbReference type="Proteomes" id="UP000091956"/>
    </source>
</evidence>
<feature type="compositionally biased region" description="Basic residues" evidence="11">
    <location>
        <begin position="79"/>
        <end position="98"/>
    </location>
</feature>
<comment type="similarity">
    <text evidence="2">Belongs to the class-II aminoacyl-tRNA synthetase family. Type 2 subfamily.</text>
</comment>
<feature type="compositionally biased region" description="Basic residues" evidence="11">
    <location>
        <begin position="29"/>
        <end position="42"/>
    </location>
</feature>
<dbReference type="EMBL" id="KV460210">
    <property type="protein sequence ID" value="OBU00079.1"/>
    <property type="molecule type" value="Genomic_DNA"/>
</dbReference>
<keyword evidence="8" id="KW-0648">Protein biosynthesis</keyword>
<evidence type="ECO:0000256" key="6">
    <source>
        <dbReference type="ARBA" id="ARBA00022741"/>
    </source>
</evidence>
<feature type="region of interest" description="Disordered" evidence="11">
    <location>
        <begin position="1"/>
        <end position="103"/>
    </location>
</feature>
<dbReference type="Pfam" id="PF00152">
    <property type="entry name" value="tRNA-synt_2"/>
    <property type="match status" value="1"/>
</dbReference>
<dbReference type="PROSITE" id="PS50862">
    <property type="entry name" value="AA_TRNA_LIGASE_II"/>
    <property type="match status" value="1"/>
</dbReference>
<dbReference type="SUPFAM" id="SSF50249">
    <property type="entry name" value="Nucleic acid-binding proteins"/>
    <property type="match status" value="2"/>
</dbReference>
<dbReference type="AlphaFoldDB" id="A0A1B8GW83"/>
<keyword evidence="9" id="KW-0030">Aminoacyl-tRNA synthetase</keyword>
<feature type="compositionally biased region" description="Acidic residues" evidence="11">
    <location>
        <begin position="304"/>
        <end position="314"/>
    </location>
</feature>
<keyword evidence="6" id="KW-0547">Nucleotide-binding</keyword>
<evidence type="ECO:0000256" key="5">
    <source>
        <dbReference type="ARBA" id="ARBA00022598"/>
    </source>
</evidence>
<evidence type="ECO:0000256" key="3">
    <source>
        <dbReference type="ARBA" id="ARBA00012841"/>
    </source>
</evidence>
<dbReference type="Gene3D" id="3.30.930.10">
    <property type="entry name" value="Bira Bifunctional Protein, Domain 2"/>
    <property type="match status" value="1"/>
</dbReference>
<keyword evidence="4" id="KW-0963">Cytoplasm</keyword>
<dbReference type="EC" id="6.1.1.12" evidence="3"/>
<evidence type="ECO:0000313" key="13">
    <source>
        <dbReference type="EMBL" id="OBU00079.1"/>
    </source>
</evidence>
<feature type="region of interest" description="Disordered" evidence="11">
    <location>
        <begin position="691"/>
        <end position="712"/>
    </location>
</feature>
<comment type="subcellular location">
    <subcellularLocation>
        <location evidence="1">Cytoplasm</location>
    </subcellularLocation>
</comment>
<dbReference type="PANTHER" id="PTHR43450:SF2">
    <property type="entry name" value="ASPARTATE--TRNA LIGASE"/>
    <property type="match status" value="1"/>
</dbReference>
<organism evidence="13 14">
    <name type="scientific">Pseudogymnoascus verrucosus</name>
    <dbReference type="NCBI Taxonomy" id="342668"/>
    <lineage>
        <taxon>Eukaryota</taxon>
        <taxon>Fungi</taxon>
        <taxon>Dikarya</taxon>
        <taxon>Ascomycota</taxon>
        <taxon>Pezizomycotina</taxon>
        <taxon>Leotiomycetes</taxon>
        <taxon>Thelebolales</taxon>
        <taxon>Thelebolaceae</taxon>
        <taxon>Pseudogymnoascus</taxon>
    </lineage>
</organism>
<reference evidence="13 14" key="1">
    <citation type="submission" date="2016-03" db="EMBL/GenBank/DDBJ databases">
        <title>Comparative genomics of Pseudogymnoascus destructans, the fungus causing white-nose syndrome of bats.</title>
        <authorList>
            <person name="Palmer J.M."/>
            <person name="Drees K.P."/>
            <person name="Foster J.T."/>
            <person name="Lindner D.L."/>
        </authorList>
    </citation>
    <scope>NUCLEOTIDE SEQUENCE [LARGE SCALE GENOMIC DNA]</scope>
    <source>
        <strain evidence="13 14">UAMH 10579</strain>
    </source>
</reference>
<dbReference type="InterPro" id="IPR045864">
    <property type="entry name" value="aa-tRNA-synth_II/BPL/LPL"/>
</dbReference>
<evidence type="ECO:0000259" key="12">
    <source>
        <dbReference type="PROSITE" id="PS50862"/>
    </source>
</evidence>
<evidence type="ECO:0000256" key="8">
    <source>
        <dbReference type="ARBA" id="ARBA00022917"/>
    </source>
</evidence>
<dbReference type="GO" id="GO:0005829">
    <property type="term" value="C:cytosol"/>
    <property type="evidence" value="ECO:0007669"/>
    <property type="project" value="TreeGrafter"/>
</dbReference>
<dbReference type="CDD" id="cd00776">
    <property type="entry name" value="AsxRS_core"/>
    <property type="match status" value="1"/>
</dbReference>
<name>A0A1B8GW83_9PEZI</name>
<evidence type="ECO:0000256" key="2">
    <source>
        <dbReference type="ARBA" id="ARBA00005312"/>
    </source>
</evidence>
<dbReference type="NCBIfam" id="NF003483">
    <property type="entry name" value="PRK05159.1"/>
    <property type="match status" value="1"/>
</dbReference>
<evidence type="ECO:0000256" key="9">
    <source>
        <dbReference type="ARBA" id="ARBA00023146"/>
    </source>
</evidence>
<protein>
    <recommendedName>
        <fullName evidence="3">aspartate--tRNA ligase</fullName>
        <ecNumber evidence="3">6.1.1.12</ecNumber>
    </recommendedName>
</protein>
<dbReference type="InterPro" id="IPR004364">
    <property type="entry name" value="Aa-tRNA-synt_II"/>
</dbReference>
<evidence type="ECO:0000256" key="4">
    <source>
        <dbReference type="ARBA" id="ARBA00022490"/>
    </source>
</evidence>
<keyword evidence="5" id="KW-0436">Ligase</keyword>
<dbReference type="CDD" id="cd04320">
    <property type="entry name" value="AspRS_cyto_N"/>
    <property type="match status" value="1"/>
</dbReference>
<dbReference type="InterPro" id="IPR004523">
    <property type="entry name" value="Asp-tRNA_synthase_2"/>
</dbReference>
<dbReference type="PANTHER" id="PTHR43450">
    <property type="entry name" value="ASPARTYL-TRNA SYNTHETASE"/>
    <property type="match status" value="1"/>
</dbReference>
<feature type="compositionally biased region" description="Basic and acidic residues" evidence="11">
    <location>
        <begin position="44"/>
        <end position="53"/>
    </location>
</feature>
<dbReference type="GO" id="GO:0003723">
    <property type="term" value="F:RNA binding"/>
    <property type="evidence" value="ECO:0007669"/>
    <property type="project" value="TreeGrafter"/>
</dbReference>
<dbReference type="GO" id="GO:0017101">
    <property type="term" value="C:aminoacyl-tRNA synthetase multienzyme complex"/>
    <property type="evidence" value="ECO:0007669"/>
    <property type="project" value="TreeGrafter"/>
</dbReference>
<evidence type="ECO:0000256" key="7">
    <source>
        <dbReference type="ARBA" id="ARBA00022840"/>
    </source>
</evidence>
<dbReference type="GeneID" id="28835201"/>
<dbReference type="NCBIfam" id="TIGR00458">
    <property type="entry name" value="aspS_nondisc"/>
    <property type="match status" value="1"/>
</dbReference>
<dbReference type="HAMAP" id="MF_02075">
    <property type="entry name" value="Asp_tRNA_synth_type2"/>
    <property type="match status" value="1"/>
</dbReference>
<dbReference type="Proteomes" id="UP000091956">
    <property type="component" value="Unassembled WGS sequence"/>
</dbReference>
<gene>
    <name evidence="13" type="ORF">VE01_01815</name>
</gene>
<dbReference type="OrthoDB" id="372395at2759"/>
<comment type="catalytic activity">
    <reaction evidence="10">
        <text>tRNA(Asp) + L-aspartate + ATP = L-aspartyl-tRNA(Asp) + AMP + diphosphate</text>
        <dbReference type="Rhea" id="RHEA:19649"/>
        <dbReference type="Rhea" id="RHEA-COMP:9660"/>
        <dbReference type="Rhea" id="RHEA-COMP:9678"/>
        <dbReference type="ChEBI" id="CHEBI:29991"/>
        <dbReference type="ChEBI" id="CHEBI:30616"/>
        <dbReference type="ChEBI" id="CHEBI:33019"/>
        <dbReference type="ChEBI" id="CHEBI:78442"/>
        <dbReference type="ChEBI" id="CHEBI:78516"/>
        <dbReference type="ChEBI" id="CHEBI:456215"/>
        <dbReference type="EC" id="6.1.1.12"/>
    </reaction>
</comment>
<evidence type="ECO:0000256" key="1">
    <source>
        <dbReference type="ARBA" id="ARBA00004496"/>
    </source>
</evidence>
<dbReference type="InterPro" id="IPR006195">
    <property type="entry name" value="aa-tRNA-synth_II"/>
</dbReference>
<reference evidence="14" key="2">
    <citation type="journal article" date="2018" name="Nat. Commun.">
        <title>Extreme sensitivity to ultraviolet light in the fungal pathogen causing white-nose syndrome of bats.</title>
        <authorList>
            <person name="Palmer J.M."/>
            <person name="Drees K.P."/>
            <person name="Foster J.T."/>
            <person name="Lindner D.L."/>
        </authorList>
    </citation>
    <scope>NUCLEOTIDE SEQUENCE [LARGE SCALE GENOMIC DNA]</scope>
    <source>
        <strain evidence="14">UAMH 10579</strain>
    </source>
</reference>
<dbReference type="PRINTS" id="PR01042">
    <property type="entry name" value="TRNASYNTHASP"/>
</dbReference>
<dbReference type="RefSeq" id="XP_018133811.1">
    <property type="nucleotide sequence ID" value="XM_018271330.1"/>
</dbReference>
<feature type="domain" description="Aminoacyl-transfer RNA synthetases class-II family profile" evidence="12">
    <location>
        <begin position="375"/>
        <end position="678"/>
    </location>
</feature>
<feature type="region of interest" description="Disordered" evidence="11">
    <location>
        <begin position="301"/>
        <end position="354"/>
    </location>
</feature>
<dbReference type="GO" id="GO:0004815">
    <property type="term" value="F:aspartate-tRNA ligase activity"/>
    <property type="evidence" value="ECO:0007669"/>
    <property type="project" value="UniProtKB-EC"/>
</dbReference>
<accession>A0A1B8GW83</accession>
<dbReference type="InterPro" id="IPR012340">
    <property type="entry name" value="NA-bd_OB-fold"/>
</dbReference>
<dbReference type="GO" id="GO:0006422">
    <property type="term" value="P:aspartyl-tRNA aminoacylation"/>
    <property type="evidence" value="ECO:0007669"/>
    <property type="project" value="InterPro"/>
</dbReference>
<proteinExistence type="inferred from homology"/>
<dbReference type="STRING" id="342668.A0A1B8GW83"/>
<evidence type="ECO:0000256" key="10">
    <source>
        <dbReference type="ARBA" id="ARBA00047904"/>
    </source>
</evidence>
<sequence length="1047" mass="118717">MAQMLKALKKEPGASNGEDRKPNGIKSKLAQKLKAPLRRLKTGGKPEENEPSRIAHRPVFAARNVPEGVAVTGEDSTRHQRARPKRAKHERRETRRHKEQQYGISAREKDAKFLNHGPPELTKLYKPLSINMSKTRKRSDEEMEYYGRYQFEELDFSDEIGHIITFRARIHTIRRLSAKLIFLVFRQQTFTIQGVLEASHPDDGDGDGGRYSHQNMRPNGVGNELGGIVSEQMVRAVLHYPLESIVLVKGKVRSPPDTVHTATIHDAEIEVQEIHLISQLSEHVPFSVYEAENIGRFSLRESEEASGESDEEISGESNGQGSQTTAGDGHSSETSVERGSRGSTEGGRHSKALPQTYRLNNRIVDLRTTCSQGIFRIQSGISNMFRSYLDSQGFIEIHTPKLQGSATESGASVFEVNYFGRPVYLAQSPQLAKQMCIAADFERVYEIGAVFRAENSNTPRHLTEYTGLDLEMAFEEHYHETLDLIDEMLKSMWKGLYERYSREIEIISQFYPHESLLWRDETPRLSFSEGIKLLLSDGWTDELGNPPSDTEDLSTRAEIRLGQLVREKYQSDYYILDKFPASARPFYTMPDPSNENFTNSFDIFIRGQEILSGGQRIHDASCLEKRMRRLGVEPEVMNDYIEGFRWAAPPHAGAGIGLERLTFLFLDLGNIRLASLFPRDPKSLPRHLGGPILRHPEASTTNPPWADKTNRNQEIVPKDYQPLEKLIANYGDAANTSWLDERYEIWRHPSTGAVQGFVPYHGFAITVGEPLCAKSQYPQVVSGYLNYIKTERRDLKPLWLMAGPAIEEFLGDKCNWRTLSPVAENRVDPHNNIASKDHDIARKIRHAEHQRVKNFEWPKTKPVPVELKARVNERIGEWKARRKAGAQVHLTEIRPWIDEEHRRYFYATDGSRDGRVHAILVLHQLAPENGYQVKFMLEFPGAPSGTIESLSVFAMAAIVAQEPDVHSITYGTGATDTVVGGRNMGKGKLKLLKKTYEIINGRLKLTNKTEFREKFGASLDRVYVCYPWRGLGPAGIKAIVDFMQEES</sequence>
<keyword evidence="14" id="KW-1185">Reference proteome</keyword>
<dbReference type="InterPro" id="IPR002312">
    <property type="entry name" value="Asp/Asn-tRNA-synth_IIb"/>
</dbReference>
<dbReference type="Gene3D" id="2.40.50.140">
    <property type="entry name" value="Nucleic acid-binding proteins"/>
    <property type="match status" value="1"/>
</dbReference>